<gene>
    <name evidence="2 4" type="primary">apaG</name>
    <name evidence="4" type="ORF">FJU11_16975</name>
</gene>
<dbReference type="Proteomes" id="UP000320314">
    <property type="component" value="Unassembled WGS sequence"/>
</dbReference>
<accession>A0A506TV69</accession>
<dbReference type="PANTHER" id="PTHR47191:SF2">
    <property type="entry name" value="OS05G0170800 PROTEIN"/>
    <property type="match status" value="1"/>
</dbReference>
<dbReference type="RefSeq" id="WP_141168268.1">
    <property type="nucleotide sequence ID" value="NZ_VHLH01000041.1"/>
</dbReference>
<dbReference type="InterPro" id="IPR050718">
    <property type="entry name" value="ApaG-like"/>
</dbReference>
<dbReference type="PANTHER" id="PTHR47191">
    <property type="entry name" value="OS05G0170800 PROTEIN"/>
    <property type="match status" value="1"/>
</dbReference>
<evidence type="ECO:0000259" key="3">
    <source>
        <dbReference type="PROSITE" id="PS51087"/>
    </source>
</evidence>
<dbReference type="NCBIfam" id="NF003967">
    <property type="entry name" value="PRK05461.1"/>
    <property type="match status" value="1"/>
</dbReference>
<dbReference type="AlphaFoldDB" id="A0A506TV69"/>
<comment type="caution">
    <text evidence="4">The sequence shown here is derived from an EMBL/GenBank/DDBJ whole genome shotgun (WGS) entry which is preliminary data.</text>
</comment>
<evidence type="ECO:0000256" key="1">
    <source>
        <dbReference type="ARBA" id="ARBA00017693"/>
    </source>
</evidence>
<dbReference type="Gene3D" id="2.60.40.1470">
    <property type="entry name" value="ApaG domain"/>
    <property type="match status" value="1"/>
</dbReference>
<dbReference type="EMBL" id="VHLH01000041">
    <property type="protein sequence ID" value="TPW25963.1"/>
    <property type="molecule type" value="Genomic_DNA"/>
</dbReference>
<dbReference type="OrthoDB" id="9795226at2"/>
<feature type="domain" description="ApaG" evidence="3">
    <location>
        <begin position="3"/>
        <end position="127"/>
    </location>
</feature>
<evidence type="ECO:0000256" key="2">
    <source>
        <dbReference type="HAMAP-Rule" id="MF_00791"/>
    </source>
</evidence>
<dbReference type="InterPro" id="IPR023065">
    <property type="entry name" value="Uncharacterised_ApaG"/>
</dbReference>
<keyword evidence="5" id="KW-1185">Reference proteome</keyword>
<dbReference type="InterPro" id="IPR007474">
    <property type="entry name" value="ApaG_domain"/>
</dbReference>
<dbReference type="SUPFAM" id="SSF110069">
    <property type="entry name" value="ApaG-like"/>
    <property type="match status" value="1"/>
</dbReference>
<dbReference type="HAMAP" id="MF_00791">
    <property type="entry name" value="ApaG"/>
    <property type="match status" value="1"/>
</dbReference>
<proteinExistence type="inferred from homology"/>
<reference evidence="4 5" key="1">
    <citation type="submission" date="2019-06" db="EMBL/GenBank/DDBJ databases">
        <authorList>
            <person name="Li M."/>
        </authorList>
    </citation>
    <scope>NUCLEOTIDE SEQUENCE [LARGE SCALE GENOMIC DNA]</scope>
    <source>
        <strain evidence="4 5">BGMRC6574</strain>
    </source>
</reference>
<dbReference type="InterPro" id="IPR036767">
    <property type="entry name" value="ApaG_sf"/>
</dbReference>
<dbReference type="Pfam" id="PF04379">
    <property type="entry name" value="DUF525"/>
    <property type="match status" value="1"/>
</dbReference>
<dbReference type="PROSITE" id="PS51087">
    <property type="entry name" value="APAG"/>
    <property type="match status" value="1"/>
</dbReference>
<evidence type="ECO:0000313" key="4">
    <source>
        <dbReference type="EMBL" id="TPW25963.1"/>
    </source>
</evidence>
<evidence type="ECO:0000313" key="5">
    <source>
        <dbReference type="Proteomes" id="UP000320314"/>
    </source>
</evidence>
<sequence>MYRAVTRSIAIEVEPFFLAEQSEPDEHRYVWAYRVKITNGSDNTVQLVSRRWHIIDEAGRAERVEGNGVVGKQPVLEPGESYEYTSGCPLETPSGMMRGQYTMRIKGGETFAVEIPAFSLDLPGRTPTLN</sequence>
<name>A0A506TV69_9HYPH</name>
<protein>
    <recommendedName>
        <fullName evidence="1 2">Protein ApaG</fullName>
    </recommendedName>
</protein>
<organism evidence="4 5">
    <name type="scientific">Pararhizobium mangrovi</name>
    <dbReference type="NCBI Taxonomy" id="2590452"/>
    <lineage>
        <taxon>Bacteria</taxon>
        <taxon>Pseudomonadati</taxon>
        <taxon>Pseudomonadota</taxon>
        <taxon>Alphaproteobacteria</taxon>
        <taxon>Hyphomicrobiales</taxon>
        <taxon>Rhizobiaceae</taxon>
        <taxon>Rhizobium/Agrobacterium group</taxon>
        <taxon>Pararhizobium</taxon>
    </lineage>
</organism>